<keyword evidence="2" id="KW-1185">Reference proteome</keyword>
<reference evidence="1 2" key="1">
    <citation type="submission" date="2016-11" db="EMBL/GenBank/DDBJ databases">
        <authorList>
            <person name="Jaros S."/>
            <person name="Januszkiewicz K."/>
            <person name="Wedrychowicz H."/>
        </authorList>
    </citation>
    <scope>NUCLEOTIDE SEQUENCE [LARGE SCALE GENOMIC DNA]</scope>
    <source>
        <strain evidence="1 2">DSM 44666</strain>
    </source>
</reference>
<sequence length="121" mass="14254">MQHLQREVAYLQGMLAGCKNKESHEYLILKRLLDLQEELVKEQEHLQLRQTELEEYTEAIDEDLNELELEIYDDQYSITCPNCGEEVLVDEDDLEDDDLALLCPNCHHELFPEEDKKDSES</sequence>
<dbReference type="InterPro" id="IPR054688">
    <property type="entry name" value="CD1247_N"/>
</dbReference>
<evidence type="ECO:0000313" key="2">
    <source>
        <dbReference type="Proteomes" id="UP000184476"/>
    </source>
</evidence>
<dbReference type="Proteomes" id="UP000184476">
    <property type="component" value="Unassembled WGS sequence"/>
</dbReference>
<dbReference type="EMBL" id="FQVL01000001">
    <property type="protein sequence ID" value="SHE45877.1"/>
    <property type="molecule type" value="Genomic_DNA"/>
</dbReference>
<dbReference type="STRING" id="112248.SAMN05444392_101551"/>
<name>A0A1M4TNK9_9BACL</name>
<dbReference type="AlphaFoldDB" id="A0A1M4TNK9"/>
<dbReference type="OrthoDB" id="2381377at2"/>
<protein>
    <submittedName>
        <fullName evidence="1">Uncharacterized protein</fullName>
    </submittedName>
</protein>
<dbReference type="SUPFAM" id="SSF144217">
    <property type="entry name" value="CSL zinc finger"/>
    <property type="match status" value="1"/>
</dbReference>
<evidence type="ECO:0000313" key="1">
    <source>
        <dbReference type="EMBL" id="SHE45877.1"/>
    </source>
</evidence>
<dbReference type="NCBIfam" id="NF045650">
    <property type="entry name" value="CD1247_Nterm"/>
    <property type="match status" value="1"/>
</dbReference>
<dbReference type="RefSeq" id="WP_073151523.1">
    <property type="nucleotide sequence ID" value="NZ_FQVL01000001.1"/>
</dbReference>
<dbReference type="PROSITE" id="PS51257">
    <property type="entry name" value="PROKAR_LIPOPROTEIN"/>
    <property type="match status" value="1"/>
</dbReference>
<gene>
    <name evidence="1" type="ORF">SAMN05444392_101551</name>
</gene>
<organism evidence="1 2">
    <name type="scientific">Seinonella peptonophila</name>
    <dbReference type="NCBI Taxonomy" id="112248"/>
    <lineage>
        <taxon>Bacteria</taxon>
        <taxon>Bacillati</taxon>
        <taxon>Bacillota</taxon>
        <taxon>Bacilli</taxon>
        <taxon>Bacillales</taxon>
        <taxon>Thermoactinomycetaceae</taxon>
        <taxon>Seinonella</taxon>
    </lineage>
</organism>
<accession>A0A1M4TNK9</accession>
<proteinExistence type="predicted"/>
<dbReference type="InterPro" id="IPR036671">
    <property type="entry name" value="DPH_MB_sf"/>
</dbReference>